<dbReference type="PROSITE" id="PS50181">
    <property type="entry name" value="FBOX"/>
    <property type="match status" value="1"/>
</dbReference>
<keyword evidence="3" id="KW-1185">Reference proteome</keyword>
<dbReference type="SMART" id="SM00248">
    <property type="entry name" value="ANK"/>
    <property type="match status" value="2"/>
</dbReference>
<feature type="domain" description="F-box" evidence="1">
    <location>
        <begin position="1"/>
        <end position="45"/>
    </location>
</feature>
<dbReference type="InterPro" id="IPR001810">
    <property type="entry name" value="F-box_dom"/>
</dbReference>
<dbReference type="InterPro" id="IPR002110">
    <property type="entry name" value="Ankyrin_rpt"/>
</dbReference>
<gene>
    <name evidence="2" type="ORF">PCON_12171</name>
</gene>
<name>U4LDF7_PYROM</name>
<reference evidence="2 3" key="1">
    <citation type="journal article" date="2013" name="PLoS Genet.">
        <title>The genome and development-dependent transcriptomes of Pyronema confluens: a window into fungal evolution.</title>
        <authorList>
            <person name="Traeger S."/>
            <person name="Altegoer F."/>
            <person name="Freitag M."/>
            <person name="Gabaldon T."/>
            <person name="Kempken F."/>
            <person name="Kumar A."/>
            <person name="Marcet-Houben M."/>
            <person name="Poggeler S."/>
            <person name="Stajich J.E."/>
            <person name="Nowrousian M."/>
        </authorList>
    </citation>
    <scope>NUCLEOTIDE SEQUENCE [LARGE SCALE GENOMIC DNA]</scope>
    <source>
        <strain evidence="3">CBS 100304</strain>
        <tissue evidence="2">Vegetative mycelium</tissue>
    </source>
</reference>
<dbReference type="EMBL" id="HF935720">
    <property type="protein sequence ID" value="CCX12577.1"/>
    <property type="molecule type" value="Genomic_DNA"/>
</dbReference>
<accession>U4LDF7</accession>
<dbReference type="InterPro" id="IPR036770">
    <property type="entry name" value="Ankyrin_rpt-contain_sf"/>
</dbReference>
<evidence type="ECO:0000313" key="3">
    <source>
        <dbReference type="Proteomes" id="UP000018144"/>
    </source>
</evidence>
<organism evidence="2 3">
    <name type="scientific">Pyronema omphalodes (strain CBS 100304)</name>
    <name type="common">Pyronema confluens</name>
    <dbReference type="NCBI Taxonomy" id="1076935"/>
    <lineage>
        <taxon>Eukaryota</taxon>
        <taxon>Fungi</taxon>
        <taxon>Dikarya</taxon>
        <taxon>Ascomycota</taxon>
        <taxon>Pezizomycotina</taxon>
        <taxon>Pezizomycetes</taxon>
        <taxon>Pezizales</taxon>
        <taxon>Pyronemataceae</taxon>
        <taxon>Pyronema</taxon>
    </lineage>
</organism>
<dbReference type="Pfam" id="PF12796">
    <property type="entry name" value="Ank_2"/>
    <property type="match status" value="1"/>
</dbReference>
<dbReference type="Gene3D" id="1.25.40.20">
    <property type="entry name" value="Ankyrin repeat-containing domain"/>
    <property type="match status" value="1"/>
</dbReference>
<dbReference type="Proteomes" id="UP000018144">
    <property type="component" value="Unassembled WGS sequence"/>
</dbReference>
<sequence length="167" mass="18195">MAFATLPNEILLEIGHVCTVQSLSSLRAVNHYFNDLFSDIFYKKFAIPASKDLWLPTGGVVSSDNPAGRAIVNDWTLVLKRLLERGLDANTEVWRGASCLSLLQSAVMRAKKPAVKLLLEFGADIDALASGRMSPLMLACTMWPSHKGIIVILLENGADVEVGDWPG</sequence>
<dbReference type="SUPFAM" id="SSF48403">
    <property type="entry name" value="Ankyrin repeat"/>
    <property type="match status" value="1"/>
</dbReference>
<proteinExistence type="predicted"/>
<evidence type="ECO:0000313" key="2">
    <source>
        <dbReference type="EMBL" id="CCX12577.1"/>
    </source>
</evidence>
<dbReference type="OrthoDB" id="674604at2759"/>
<dbReference type="InterPro" id="IPR036047">
    <property type="entry name" value="F-box-like_dom_sf"/>
</dbReference>
<protein>
    <submittedName>
        <fullName evidence="2">Similar to Putative ankyrin repeat protein L93 acc. no. Q5UPG5</fullName>
    </submittedName>
</protein>
<evidence type="ECO:0000259" key="1">
    <source>
        <dbReference type="PROSITE" id="PS50181"/>
    </source>
</evidence>
<dbReference type="SUPFAM" id="SSF81383">
    <property type="entry name" value="F-box domain"/>
    <property type="match status" value="1"/>
</dbReference>
<dbReference type="AlphaFoldDB" id="U4LDF7"/>